<dbReference type="AlphaFoldDB" id="A0A9P3C1W7"/>
<dbReference type="InterPro" id="IPR011059">
    <property type="entry name" value="Metal-dep_hydrolase_composite"/>
</dbReference>
<dbReference type="PANTHER" id="PTHR43794:SF11">
    <property type="entry name" value="AMIDOHYDROLASE-RELATED DOMAIN-CONTAINING PROTEIN"/>
    <property type="match status" value="1"/>
</dbReference>
<organism evidence="3 4">
    <name type="scientific">Aspergillus viridinutans</name>
    <dbReference type="NCBI Taxonomy" id="75553"/>
    <lineage>
        <taxon>Eukaryota</taxon>
        <taxon>Fungi</taxon>
        <taxon>Dikarya</taxon>
        <taxon>Ascomycota</taxon>
        <taxon>Pezizomycotina</taxon>
        <taxon>Eurotiomycetes</taxon>
        <taxon>Eurotiomycetidae</taxon>
        <taxon>Eurotiales</taxon>
        <taxon>Aspergillaceae</taxon>
        <taxon>Aspergillus</taxon>
        <taxon>Aspergillus subgen. Fumigati</taxon>
    </lineage>
</organism>
<keyword evidence="4" id="KW-1185">Reference proteome</keyword>
<name>A0A9P3C1W7_ASPVI</name>
<keyword evidence="1" id="KW-0378">Hydrolase</keyword>
<dbReference type="Proteomes" id="UP000710440">
    <property type="component" value="Unassembled WGS sequence"/>
</dbReference>
<protein>
    <recommendedName>
        <fullName evidence="2">Amidohydrolase-related domain-containing protein</fullName>
    </recommendedName>
</protein>
<evidence type="ECO:0000313" key="3">
    <source>
        <dbReference type="EMBL" id="GIK06052.1"/>
    </source>
</evidence>
<sequence length="453" mass="48616">MLYTHATIITVDAARHIIEDGAIYVDKDTIADIGKTDCLLARYPLERQYSLNGCIVVPGLVSTHVHTVQAILRGTADGLHKGTWLSERIQPLQKSMTNGEAQASVKLAVAEMLKSGTTCFLECLFFRSHEFDGLCQTVQDSGIRACLGRVSVEGRPPAGQIPPGDGMLPESLKLWHKWNGMANDRIRVWFAAGNPDFVVETQMQKLSTAAHSYGIPVTMHLAECKGDAHYFSSIGHTAGSYAQAVGLLSPSTVFAHAVYINKTSDVPLLSSSGAHISHCPTSNSKLASGICPVPDLLAAGLNVSLGTDGNPCNNTSDMFQEMKWTAMVHNTPGEAARIPAETVLEMATINGAKALGLHHLIGSLEIGKRADFVALNVQKTALQPCVNPVSNVVYAATGRDVHVVVVDGRIVVEGGKLLTMDEEEIIKAANQAICGLLQRTGLQDKVKSHWPTR</sequence>
<dbReference type="SUPFAM" id="SSF51556">
    <property type="entry name" value="Metallo-dependent hydrolases"/>
    <property type="match status" value="1"/>
</dbReference>
<dbReference type="InterPro" id="IPR050287">
    <property type="entry name" value="MTA/SAH_deaminase"/>
</dbReference>
<feature type="domain" description="Amidohydrolase-related" evidence="2">
    <location>
        <begin position="55"/>
        <end position="411"/>
    </location>
</feature>
<dbReference type="OrthoDB" id="194468at2759"/>
<dbReference type="Gene3D" id="2.30.40.10">
    <property type="entry name" value="Urease, subunit C, domain 1"/>
    <property type="match status" value="1"/>
</dbReference>
<dbReference type="GO" id="GO:0016810">
    <property type="term" value="F:hydrolase activity, acting on carbon-nitrogen (but not peptide) bonds"/>
    <property type="evidence" value="ECO:0007669"/>
    <property type="project" value="InterPro"/>
</dbReference>
<dbReference type="EMBL" id="BOPL01000009">
    <property type="protein sequence ID" value="GIK06052.1"/>
    <property type="molecule type" value="Genomic_DNA"/>
</dbReference>
<reference evidence="3 4" key="1">
    <citation type="submission" date="2021-02" db="EMBL/GenBank/DDBJ databases">
        <title>Pan-genome distribution and transcriptional activeness of fungal secondary metabolism genes in Aspergillus section Fumigati.</title>
        <authorList>
            <person name="Takahashi H."/>
            <person name="Umemura M."/>
            <person name="Ninomiya A."/>
            <person name="Kusuya Y."/>
            <person name="Urayama S."/>
            <person name="Shimizu M."/>
            <person name="Watanabe A."/>
            <person name="Kamei K."/>
            <person name="Yaguchi T."/>
            <person name="Hagiwara D."/>
        </authorList>
    </citation>
    <scope>NUCLEOTIDE SEQUENCE [LARGE SCALE GENOMIC DNA]</scope>
    <source>
        <strain evidence="3 4">IFM 47045</strain>
    </source>
</reference>
<gene>
    <name evidence="3" type="ORF">Aspvir_010170</name>
</gene>
<dbReference type="PANTHER" id="PTHR43794">
    <property type="entry name" value="AMINOHYDROLASE SSNA-RELATED"/>
    <property type="match status" value="1"/>
</dbReference>
<dbReference type="GeneID" id="66938152"/>
<dbReference type="InterPro" id="IPR032466">
    <property type="entry name" value="Metal_Hydrolase"/>
</dbReference>
<dbReference type="Pfam" id="PF01979">
    <property type="entry name" value="Amidohydro_1"/>
    <property type="match status" value="1"/>
</dbReference>
<evidence type="ECO:0000259" key="2">
    <source>
        <dbReference type="Pfam" id="PF01979"/>
    </source>
</evidence>
<dbReference type="InterPro" id="IPR006680">
    <property type="entry name" value="Amidohydro-rel"/>
</dbReference>
<evidence type="ECO:0000313" key="4">
    <source>
        <dbReference type="Proteomes" id="UP000710440"/>
    </source>
</evidence>
<accession>A0A9P3C1W7</accession>
<evidence type="ECO:0000256" key="1">
    <source>
        <dbReference type="ARBA" id="ARBA00022801"/>
    </source>
</evidence>
<comment type="caution">
    <text evidence="3">The sequence shown here is derived from an EMBL/GenBank/DDBJ whole genome shotgun (WGS) entry which is preliminary data.</text>
</comment>
<dbReference type="CDD" id="cd01298">
    <property type="entry name" value="ATZ_TRZ_like"/>
    <property type="match status" value="1"/>
</dbReference>
<dbReference type="SUPFAM" id="SSF51338">
    <property type="entry name" value="Composite domain of metallo-dependent hydrolases"/>
    <property type="match status" value="1"/>
</dbReference>
<dbReference type="RefSeq" id="XP_043129238.1">
    <property type="nucleotide sequence ID" value="XM_043273303.1"/>
</dbReference>
<dbReference type="Gene3D" id="3.20.20.140">
    <property type="entry name" value="Metal-dependent hydrolases"/>
    <property type="match status" value="1"/>
</dbReference>
<proteinExistence type="predicted"/>